<protein>
    <submittedName>
        <fullName evidence="1">Uncharacterized protein</fullName>
    </submittedName>
</protein>
<reference evidence="1" key="1">
    <citation type="submission" date="2014-09" db="EMBL/GenBank/DDBJ databases">
        <authorList>
            <person name="Magalhaes I.L.F."/>
            <person name="Oliveira U."/>
            <person name="Santos F.R."/>
            <person name="Vidigal T.H.D.A."/>
            <person name="Brescovit A.D."/>
            <person name="Santos A.J."/>
        </authorList>
    </citation>
    <scope>NUCLEOTIDE SEQUENCE</scope>
    <source>
        <tissue evidence="1">Shoot tissue taken approximately 20 cm above the soil surface</tissue>
    </source>
</reference>
<organism evidence="1">
    <name type="scientific">Arundo donax</name>
    <name type="common">Giant reed</name>
    <name type="synonym">Donax arundinaceus</name>
    <dbReference type="NCBI Taxonomy" id="35708"/>
    <lineage>
        <taxon>Eukaryota</taxon>
        <taxon>Viridiplantae</taxon>
        <taxon>Streptophyta</taxon>
        <taxon>Embryophyta</taxon>
        <taxon>Tracheophyta</taxon>
        <taxon>Spermatophyta</taxon>
        <taxon>Magnoliopsida</taxon>
        <taxon>Liliopsida</taxon>
        <taxon>Poales</taxon>
        <taxon>Poaceae</taxon>
        <taxon>PACMAD clade</taxon>
        <taxon>Arundinoideae</taxon>
        <taxon>Arundineae</taxon>
        <taxon>Arundo</taxon>
    </lineage>
</organism>
<evidence type="ECO:0000313" key="1">
    <source>
        <dbReference type="EMBL" id="JAD39194.1"/>
    </source>
</evidence>
<dbReference type="AlphaFoldDB" id="A0A0A8ZIH4"/>
<proteinExistence type="predicted"/>
<accession>A0A0A8ZIH4</accession>
<reference evidence="1" key="2">
    <citation type="journal article" date="2015" name="Data Brief">
        <title>Shoot transcriptome of the giant reed, Arundo donax.</title>
        <authorList>
            <person name="Barrero R.A."/>
            <person name="Guerrero F.D."/>
            <person name="Moolhuijzen P."/>
            <person name="Goolsby J.A."/>
            <person name="Tidwell J."/>
            <person name="Bellgard S.E."/>
            <person name="Bellgard M.I."/>
        </authorList>
    </citation>
    <scope>NUCLEOTIDE SEQUENCE</scope>
    <source>
        <tissue evidence="1">Shoot tissue taken approximately 20 cm above the soil surface</tissue>
    </source>
</reference>
<name>A0A0A8ZIH4_ARUDO</name>
<sequence length="44" mass="5377">MYMWAHDCHHHQICPEIDARYENSSQPTYIPFYNHWNNSIHTST</sequence>
<dbReference type="EMBL" id="GBRH01258701">
    <property type="protein sequence ID" value="JAD39194.1"/>
    <property type="molecule type" value="Transcribed_RNA"/>
</dbReference>